<dbReference type="SMART" id="SM00581">
    <property type="entry name" value="PSP"/>
    <property type="match status" value="1"/>
</dbReference>
<gene>
    <name evidence="9" type="primary">zcchc8</name>
    <name evidence="9" type="ORF">TNCT_94481</name>
</gene>
<keyword evidence="6" id="KW-0175">Coiled coil</keyword>
<evidence type="ECO:0000256" key="5">
    <source>
        <dbReference type="ARBA" id="ARBA00023242"/>
    </source>
</evidence>
<dbReference type="InterPro" id="IPR006568">
    <property type="entry name" value="PSP_pro-rich"/>
</dbReference>
<evidence type="ECO:0000259" key="8">
    <source>
        <dbReference type="SMART" id="SM00581"/>
    </source>
</evidence>
<evidence type="ECO:0000256" key="7">
    <source>
        <dbReference type="SAM" id="MobiDB-lite"/>
    </source>
</evidence>
<dbReference type="GO" id="GO:0008270">
    <property type="term" value="F:zinc ion binding"/>
    <property type="evidence" value="ECO:0007669"/>
    <property type="project" value="UniProtKB-KW"/>
</dbReference>
<keyword evidence="2" id="KW-0479">Metal-binding</keyword>
<evidence type="ECO:0000256" key="1">
    <source>
        <dbReference type="ARBA" id="ARBA00004123"/>
    </source>
</evidence>
<evidence type="ECO:0000256" key="2">
    <source>
        <dbReference type="ARBA" id="ARBA00022723"/>
    </source>
</evidence>
<feature type="domain" description="PSP proline-rich" evidence="8">
    <location>
        <begin position="361"/>
        <end position="413"/>
    </location>
</feature>
<feature type="compositionally biased region" description="Basic and acidic residues" evidence="7">
    <location>
        <begin position="31"/>
        <end position="93"/>
    </location>
</feature>
<evidence type="ECO:0000256" key="3">
    <source>
        <dbReference type="ARBA" id="ARBA00022771"/>
    </source>
</evidence>
<feature type="region of interest" description="Disordered" evidence="7">
    <location>
        <begin position="255"/>
        <end position="281"/>
    </location>
</feature>
<feature type="coiled-coil region" evidence="6">
    <location>
        <begin position="172"/>
        <end position="199"/>
    </location>
</feature>
<evidence type="ECO:0000256" key="6">
    <source>
        <dbReference type="SAM" id="Coils"/>
    </source>
</evidence>
<dbReference type="AlphaFoldDB" id="A0A8X6FIB0"/>
<evidence type="ECO:0000313" key="10">
    <source>
        <dbReference type="Proteomes" id="UP000887116"/>
    </source>
</evidence>
<reference evidence="9" key="1">
    <citation type="submission" date="2020-07" db="EMBL/GenBank/DDBJ databases">
        <title>Multicomponent nature underlies the extraordinary mechanical properties of spider dragline silk.</title>
        <authorList>
            <person name="Kono N."/>
            <person name="Nakamura H."/>
            <person name="Mori M."/>
            <person name="Yoshida Y."/>
            <person name="Ohtoshi R."/>
            <person name="Malay A.D."/>
            <person name="Moran D.A.P."/>
            <person name="Tomita M."/>
            <person name="Numata K."/>
            <person name="Arakawa K."/>
        </authorList>
    </citation>
    <scope>NUCLEOTIDE SEQUENCE</scope>
</reference>
<feature type="compositionally biased region" description="Basic residues" evidence="7">
    <location>
        <begin position="11"/>
        <end position="30"/>
    </location>
</feature>
<feature type="region of interest" description="Disordered" evidence="7">
    <location>
        <begin position="486"/>
        <end position="510"/>
    </location>
</feature>
<evidence type="ECO:0000313" key="9">
    <source>
        <dbReference type="EMBL" id="GFQ80932.1"/>
    </source>
</evidence>
<protein>
    <submittedName>
        <fullName evidence="9">Zinc finger CCHC domain-containing protein 8</fullName>
    </submittedName>
</protein>
<dbReference type="Proteomes" id="UP000887116">
    <property type="component" value="Unassembled WGS sequence"/>
</dbReference>
<dbReference type="GO" id="GO:0071013">
    <property type="term" value="C:catalytic step 2 spliceosome"/>
    <property type="evidence" value="ECO:0007669"/>
    <property type="project" value="TreeGrafter"/>
</dbReference>
<proteinExistence type="predicted"/>
<accession>A0A8X6FIB0</accession>
<keyword evidence="5" id="KW-0539">Nucleus</keyword>
<dbReference type="PANTHER" id="PTHR13316">
    <property type="entry name" value="ZINC FINGER, CCHC DOMAIN CONTAINING 8"/>
    <property type="match status" value="1"/>
</dbReference>
<name>A0A8X6FIB0_TRICU</name>
<dbReference type="GO" id="GO:0003723">
    <property type="term" value="F:RNA binding"/>
    <property type="evidence" value="ECO:0007669"/>
    <property type="project" value="TreeGrafter"/>
</dbReference>
<dbReference type="EMBL" id="BMAO01012372">
    <property type="protein sequence ID" value="GFQ80932.1"/>
    <property type="molecule type" value="Genomic_DNA"/>
</dbReference>
<dbReference type="Pfam" id="PF04046">
    <property type="entry name" value="PSP"/>
    <property type="match status" value="1"/>
</dbReference>
<feature type="region of interest" description="Disordered" evidence="7">
    <location>
        <begin position="1"/>
        <end position="101"/>
    </location>
</feature>
<keyword evidence="10" id="KW-1185">Reference proteome</keyword>
<dbReference type="InterPro" id="IPR052115">
    <property type="entry name" value="NEXT_complex_subunit_ZCCHC8"/>
</dbReference>
<comment type="subcellular location">
    <subcellularLocation>
        <location evidence="1">Nucleus</location>
    </subcellularLocation>
</comment>
<dbReference type="OrthoDB" id="8026949at2759"/>
<sequence length="554" mass="64761">MADVSSDNIRKAKNNHARVKGKHKGHKQSSHFKENDVENGTKYDSRISNKNESSYKDSKYKSHDRTDRNEERKKLFSKSPEERSFTFRSDEKHKHVSSHHYIKHEVNDDSYNSSINNDRYAAGGFDRNDQIDSSFNEIRCDDRKTSDERFVSYNRNAVSHEDEFVGSLWQKIDYLSNQVEGLSQENEKLKCDLNDRRNNVYNHHNEVHITFLNKDLEEKYMPVLGELANGLIRGYFSVEELREFFLSKKKSAKSHESLEDDSEEPLFALDNSTAEPDDVPRVPMYETNFSEILEDANGKEELGENKKNKPIYTSTCFNCSEDHVISKCPYKIDYYRVAEAKRKRRAMHSSKVRYHIQDEKKSDFQPGVLSDELKNALDLKPNQIPLYIYRMRLLSYPPGWLQEAQEESSGINVYDSKGYALKDENGVLSMNDVKVRYDPDKLIDFPGFNVPLPPDFVDESYELGLPQMQEYHLRSVVEQNMPKVEAYQRHKRKRKSSSDNSSKIQRLDEDMDLDEDLEETNFEFIPPLPQDAPHHFHLMIINPHLQLMMINLLA</sequence>
<comment type="caution">
    <text evidence="9">The sequence shown here is derived from an EMBL/GenBank/DDBJ whole genome shotgun (WGS) entry which is preliminary data.</text>
</comment>
<evidence type="ECO:0000256" key="4">
    <source>
        <dbReference type="ARBA" id="ARBA00022833"/>
    </source>
</evidence>
<dbReference type="PANTHER" id="PTHR13316:SF0">
    <property type="entry name" value="ZINC FINGER CCHC DOMAIN-CONTAINING PROTEIN 8"/>
    <property type="match status" value="1"/>
</dbReference>
<keyword evidence="3" id="KW-0863">Zinc-finger</keyword>
<keyword evidence="4" id="KW-0862">Zinc</keyword>
<organism evidence="9 10">
    <name type="scientific">Trichonephila clavata</name>
    <name type="common">Joro spider</name>
    <name type="synonym">Nephila clavata</name>
    <dbReference type="NCBI Taxonomy" id="2740835"/>
    <lineage>
        <taxon>Eukaryota</taxon>
        <taxon>Metazoa</taxon>
        <taxon>Ecdysozoa</taxon>
        <taxon>Arthropoda</taxon>
        <taxon>Chelicerata</taxon>
        <taxon>Arachnida</taxon>
        <taxon>Araneae</taxon>
        <taxon>Araneomorphae</taxon>
        <taxon>Entelegynae</taxon>
        <taxon>Araneoidea</taxon>
        <taxon>Nephilidae</taxon>
        <taxon>Trichonephila</taxon>
    </lineage>
</organism>